<dbReference type="FunFam" id="1.20.120.1760:FF:000009">
    <property type="entry name" value="Phosphatidylcholine synthase"/>
    <property type="match status" value="1"/>
</dbReference>
<evidence type="ECO:0000256" key="18">
    <source>
        <dbReference type="ARBA" id="ARBA00033321"/>
    </source>
</evidence>
<accession>A0A8J3GFZ4</accession>
<name>A0A8J3GFZ4_9HYPH</name>
<evidence type="ECO:0000256" key="3">
    <source>
        <dbReference type="ARBA" id="ARBA00004429"/>
    </source>
</evidence>
<evidence type="ECO:0000256" key="19">
    <source>
        <dbReference type="ARBA" id="ARBA00037468"/>
    </source>
</evidence>
<evidence type="ECO:0000313" key="21">
    <source>
        <dbReference type="EMBL" id="GHC61864.1"/>
    </source>
</evidence>
<keyword evidence="7" id="KW-1003">Cell membrane</keyword>
<dbReference type="GO" id="GO:0050520">
    <property type="term" value="F:phosphatidylcholine synthase activity"/>
    <property type="evidence" value="ECO:0007669"/>
    <property type="project" value="UniProtKB-EC"/>
</dbReference>
<dbReference type="EC" id="2.7.8.24" evidence="5"/>
<comment type="cofactor">
    <cofactor evidence="2">
        <name>Mn(2+)</name>
        <dbReference type="ChEBI" id="CHEBI:29035"/>
    </cofactor>
</comment>
<keyword evidence="14 20" id="KW-0472">Membrane</keyword>
<organism evidence="21 22">
    <name type="scientific">Limoniibacter endophyticus</name>
    <dbReference type="NCBI Taxonomy" id="1565040"/>
    <lineage>
        <taxon>Bacteria</taxon>
        <taxon>Pseudomonadati</taxon>
        <taxon>Pseudomonadota</taxon>
        <taxon>Alphaproteobacteria</taxon>
        <taxon>Hyphomicrobiales</taxon>
        <taxon>Bartonellaceae</taxon>
        <taxon>Limoniibacter</taxon>
    </lineage>
</organism>
<dbReference type="Pfam" id="PF01066">
    <property type="entry name" value="CDP-OH_P_transf"/>
    <property type="match status" value="1"/>
</dbReference>
<reference evidence="21" key="1">
    <citation type="journal article" date="2014" name="Int. J. Syst. Evol. Microbiol.">
        <title>Complete genome sequence of Corynebacterium casei LMG S-19264T (=DSM 44701T), isolated from a smear-ripened cheese.</title>
        <authorList>
            <consortium name="US DOE Joint Genome Institute (JGI-PGF)"/>
            <person name="Walter F."/>
            <person name="Albersmeier A."/>
            <person name="Kalinowski J."/>
            <person name="Ruckert C."/>
        </authorList>
    </citation>
    <scope>NUCLEOTIDE SEQUENCE</scope>
    <source>
        <strain evidence="21">KCTC 42097</strain>
    </source>
</reference>
<dbReference type="InterPro" id="IPR043130">
    <property type="entry name" value="CDP-OH_PTrfase_TM_dom"/>
</dbReference>
<dbReference type="EMBL" id="BMZO01000001">
    <property type="protein sequence ID" value="GHC61864.1"/>
    <property type="molecule type" value="Genomic_DNA"/>
</dbReference>
<keyword evidence="9" id="KW-0997">Cell inner membrane</keyword>
<keyword evidence="12 20" id="KW-1133">Transmembrane helix</keyword>
<dbReference type="InterPro" id="IPR026027">
    <property type="entry name" value="PcS"/>
</dbReference>
<evidence type="ECO:0000256" key="16">
    <source>
        <dbReference type="ARBA" id="ARBA00023211"/>
    </source>
</evidence>
<keyword evidence="17" id="KW-1208">Phospholipid metabolism</keyword>
<evidence type="ECO:0000256" key="10">
    <source>
        <dbReference type="ARBA" id="ARBA00022679"/>
    </source>
</evidence>
<keyword evidence="22" id="KW-1185">Reference proteome</keyword>
<evidence type="ECO:0000256" key="12">
    <source>
        <dbReference type="ARBA" id="ARBA00022989"/>
    </source>
</evidence>
<gene>
    <name evidence="21" type="ORF">GCM10010136_02720</name>
</gene>
<dbReference type="Gene3D" id="1.20.120.1760">
    <property type="match status" value="1"/>
</dbReference>
<dbReference type="PIRSF" id="PIRSF000851">
    <property type="entry name" value="PcS"/>
    <property type="match status" value="1"/>
</dbReference>
<evidence type="ECO:0000256" key="17">
    <source>
        <dbReference type="ARBA" id="ARBA00023264"/>
    </source>
</evidence>
<comment type="caution">
    <text evidence="21">The sequence shown here is derived from an EMBL/GenBank/DDBJ whole genome shotgun (WGS) entry which is preliminary data.</text>
</comment>
<comment type="subcellular location">
    <subcellularLocation>
        <location evidence="3">Cell inner membrane</location>
        <topology evidence="3">Multi-pass membrane protein</topology>
    </subcellularLocation>
</comment>
<evidence type="ECO:0000256" key="5">
    <source>
        <dbReference type="ARBA" id="ARBA00013195"/>
    </source>
</evidence>
<feature type="transmembrane region" description="Helical" evidence="20">
    <location>
        <begin position="154"/>
        <end position="172"/>
    </location>
</feature>
<dbReference type="Proteomes" id="UP000641137">
    <property type="component" value="Unassembled WGS sequence"/>
</dbReference>
<feature type="transmembrane region" description="Helical" evidence="20">
    <location>
        <begin position="262"/>
        <end position="283"/>
    </location>
</feature>
<evidence type="ECO:0000256" key="9">
    <source>
        <dbReference type="ARBA" id="ARBA00022519"/>
    </source>
</evidence>
<dbReference type="GO" id="GO:0008654">
    <property type="term" value="P:phospholipid biosynthetic process"/>
    <property type="evidence" value="ECO:0007669"/>
    <property type="project" value="UniProtKB-KW"/>
</dbReference>
<keyword evidence="13" id="KW-0443">Lipid metabolism</keyword>
<feature type="transmembrane region" description="Helical" evidence="20">
    <location>
        <begin position="205"/>
        <end position="224"/>
    </location>
</feature>
<evidence type="ECO:0000256" key="13">
    <source>
        <dbReference type="ARBA" id="ARBA00023098"/>
    </source>
</evidence>
<sequence length="290" mass="31773">MKPNEGNAEGFPKLLIAESDSLIVDHGFWTPTLYDRDLSFTGLSKGRSSVALKKKKVTAPQAKAFSVHLLTASGSFLAFLSLVAASEENWVAMFLWLGLALFVDGIDGPIARKLQVKDILPTWSGDLLDAVIDYVTYVLIPAFALYRSGFMGEGLSFLSGAIIVVTSAIYYADTGMKTKENFFKGFPVVWNMVVFTLFVVEPGEWVAFSVVLLSGILTFAPINFLHPVRVVRLRPLNLGIFLVWSVLAVIAILQQLHADEWVRIGIAVTGIYLFVIGAIMQILPGLGKKT</sequence>
<evidence type="ECO:0000256" key="20">
    <source>
        <dbReference type="SAM" id="Phobius"/>
    </source>
</evidence>
<dbReference type="NCBIfam" id="NF045884">
    <property type="entry name" value="PhCholSynAgro"/>
    <property type="match status" value="1"/>
</dbReference>
<evidence type="ECO:0000256" key="6">
    <source>
        <dbReference type="ARBA" id="ARBA00015623"/>
    </source>
</evidence>
<keyword evidence="8" id="KW-0444">Lipid biosynthesis</keyword>
<protein>
    <recommendedName>
        <fullName evidence="6">Phosphatidylcholine synthase</fullName>
        <ecNumber evidence="5">2.7.8.24</ecNumber>
    </recommendedName>
    <alternativeName>
        <fullName evidence="18">CDP-diglyceride-choline O-phosphatidyltransferase</fullName>
    </alternativeName>
</protein>
<evidence type="ECO:0000256" key="2">
    <source>
        <dbReference type="ARBA" id="ARBA00001936"/>
    </source>
</evidence>
<evidence type="ECO:0000256" key="11">
    <source>
        <dbReference type="ARBA" id="ARBA00022692"/>
    </source>
</evidence>
<feature type="transmembrane region" description="Helical" evidence="20">
    <location>
        <begin position="181"/>
        <end position="199"/>
    </location>
</feature>
<keyword evidence="15" id="KW-0594">Phospholipid biosynthesis</keyword>
<evidence type="ECO:0000256" key="8">
    <source>
        <dbReference type="ARBA" id="ARBA00022516"/>
    </source>
</evidence>
<feature type="transmembrane region" description="Helical" evidence="20">
    <location>
        <begin position="64"/>
        <end position="84"/>
    </location>
</feature>
<evidence type="ECO:0000313" key="22">
    <source>
        <dbReference type="Proteomes" id="UP000641137"/>
    </source>
</evidence>
<keyword evidence="10" id="KW-0808">Transferase</keyword>
<dbReference type="AlphaFoldDB" id="A0A8J3GFZ4"/>
<keyword evidence="11 20" id="KW-0812">Transmembrane</keyword>
<evidence type="ECO:0000256" key="7">
    <source>
        <dbReference type="ARBA" id="ARBA00022475"/>
    </source>
</evidence>
<evidence type="ECO:0000256" key="1">
    <source>
        <dbReference type="ARBA" id="ARBA00000958"/>
    </source>
</evidence>
<comment type="catalytic activity">
    <reaction evidence="1">
        <text>a CDP-1,2-diacyl-sn-glycerol + choline = a 1,2-diacyl-sn-glycero-3-phosphocholine + CMP + H(+)</text>
        <dbReference type="Rhea" id="RHEA:14597"/>
        <dbReference type="ChEBI" id="CHEBI:15354"/>
        <dbReference type="ChEBI" id="CHEBI:15378"/>
        <dbReference type="ChEBI" id="CHEBI:57643"/>
        <dbReference type="ChEBI" id="CHEBI:58332"/>
        <dbReference type="ChEBI" id="CHEBI:60377"/>
        <dbReference type="EC" id="2.7.8.24"/>
    </reaction>
</comment>
<feature type="transmembrane region" description="Helical" evidence="20">
    <location>
        <begin position="236"/>
        <end position="256"/>
    </location>
</feature>
<comment type="function">
    <text evidence="19">Condenses choline with CDP-diglyceride to produce phosphatidylcholine and CMP.</text>
</comment>
<reference evidence="21" key="2">
    <citation type="submission" date="2020-09" db="EMBL/GenBank/DDBJ databases">
        <authorList>
            <person name="Sun Q."/>
            <person name="Kim S."/>
        </authorList>
    </citation>
    <scope>NUCLEOTIDE SEQUENCE</scope>
    <source>
        <strain evidence="21">KCTC 42097</strain>
    </source>
</reference>
<evidence type="ECO:0000256" key="15">
    <source>
        <dbReference type="ARBA" id="ARBA00023209"/>
    </source>
</evidence>
<dbReference type="InterPro" id="IPR000462">
    <property type="entry name" value="CDP-OH_P_trans"/>
</dbReference>
<comment type="similarity">
    <text evidence="4">Belongs to the CDP-alcohol phosphatidyltransferase class-I family.</text>
</comment>
<proteinExistence type="inferred from homology"/>
<evidence type="ECO:0000256" key="4">
    <source>
        <dbReference type="ARBA" id="ARBA00010441"/>
    </source>
</evidence>
<evidence type="ECO:0000256" key="14">
    <source>
        <dbReference type="ARBA" id="ARBA00023136"/>
    </source>
</evidence>
<keyword evidence="16" id="KW-0464">Manganese</keyword>
<dbReference type="GO" id="GO:0005886">
    <property type="term" value="C:plasma membrane"/>
    <property type="evidence" value="ECO:0007669"/>
    <property type="project" value="UniProtKB-SubCell"/>
</dbReference>